<evidence type="ECO:0000313" key="3">
    <source>
        <dbReference type="EMBL" id="SDW58576.1"/>
    </source>
</evidence>
<name>A0A8X8LAS5_9BACT</name>
<reference evidence="3 4" key="1">
    <citation type="submission" date="2016-10" db="EMBL/GenBank/DDBJ databases">
        <authorList>
            <person name="Varghese N."/>
            <person name="Submissions S."/>
        </authorList>
    </citation>
    <scope>NUCLEOTIDE SEQUENCE [LARGE SCALE GENOMIC DNA]</scope>
    <source>
        <strain evidence="3 4">DSM 25353</strain>
    </source>
</reference>
<feature type="region of interest" description="Disordered" evidence="1">
    <location>
        <begin position="382"/>
        <end position="406"/>
    </location>
</feature>
<protein>
    <recommendedName>
        <fullName evidence="5">Adhesin domain-containing protein</fullName>
    </recommendedName>
</protein>
<dbReference type="AlphaFoldDB" id="A0A8X8LAS5"/>
<proteinExistence type="predicted"/>
<dbReference type="RefSeq" id="WP_092722970.1">
    <property type="nucleotide sequence ID" value="NZ_FNNO01000004.1"/>
</dbReference>
<feature type="chain" id="PRO_5036448943" description="Adhesin domain-containing protein" evidence="2">
    <location>
        <begin position="25"/>
        <end position="458"/>
    </location>
</feature>
<evidence type="ECO:0000313" key="4">
    <source>
        <dbReference type="Proteomes" id="UP000198711"/>
    </source>
</evidence>
<evidence type="ECO:0000256" key="2">
    <source>
        <dbReference type="SAM" id="SignalP"/>
    </source>
</evidence>
<gene>
    <name evidence="3" type="ORF">SAMN05444410_10423</name>
</gene>
<feature type="signal peptide" evidence="2">
    <location>
        <begin position="1"/>
        <end position="24"/>
    </location>
</feature>
<dbReference type="Proteomes" id="UP000198711">
    <property type="component" value="Unassembled WGS sequence"/>
</dbReference>
<organism evidence="3 4">
    <name type="scientific">Hydrobacter penzbergensis</name>
    <dbReference type="NCBI Taxonomy" id="1235997"/>
    <lineage>
        <taxon>Bacteria</taxon>
        <taxon>Pseudomonadati</taxon>
        <taxon>Bacteroidota</taxon>
        <taxon>Chitinophagia</taxon>
        <taxon>Chitinophagales</taxon>
        <taxon>Chitinophagaceae</taxon>
        <taxon>Hydrobacter</taxon>
    </lineage>
</organism>
<comment type="caution">
    <text evidence="3">The sequence shown here is derived from an EMBL/GenBank/DDBJ whole genome shotgun (WGS) entry which is preliminary data.</text>
</comment>
<keyword evidence="4" id="KW-1185">Reference proteome</keyword>
<keyword evidence="2" id="KW-0732">Signal</keyword>
<evidence type="ECO:0000256" key="1">
    <source>
        <dbReference type="SAM" id="MobiDB-lite"/>
    </source>
</evidence>
<accession>A0A8X8LAS5</accession>
<evidence type="ECO:0008006" key="5">
    <source>
        <dbReference type="Google" id="ProtNLM"/>
    </source>
</evidence>
<dbReference type="EMBL" id="FNNO01000004">
    <property type="protein sequence ID" value="SDW58576.1"/>
    <property type="molecule type" value="Genomic_DNA"/>
</dbReference>
<sequence>MKNNHQQMVLCALAALSLAGTATAQRYDNDNNITINSNLDTIIKKQYVSVAVRESKIPVTEPLSKEVSAEVAMPKNGEIYIQNNYRSVQVKTWDQQKVKLTTTAYYYDKDNTPTDEELLDKANISLKVMGSSVKIKSGIGNNYGYGFAYSSCNNCAETMTSGSGSAGQITSIRLHSNSTKKNSSKSDLIIYMPAGTKIDIENKYGNVMLFNGITEASIDISNGNLEVGDINKLILRSKYANANLGNLKNAEVELMNGRFSAQNIDQLDIDSKYSNIELAAVKNLSIRSNVDEYDVEEVGELRGRKNYGNLRITHLKESLELEGQNADLKIKDVAASVNRVKIDDKYADIRIPLRNIKAFSIDFSGAYSTVYGDFEKKPVVEEKAAKEPKENTTTGTEKPVTGYAASSDTKNQQFRINLVQVGAWGGGNDTPSKFTAAVGDGKGMKVDMKCQNCTVDFK</sequence>